<protein>
    <submittedName>
        <fullName evidence="1">Uncharacterized protein</fullName>
    </submittedName>
</protein>
<name>A0A8B0SVP8_KLEPN</name>
<accession>A0A8B0SVP8</accession>
<dbReference type="AlphaFoldDB" id="A0A8B0SVP8"/>
<reference evidence="1" key="1">
    <citation type="submission" date="2020-01" db="EMBL/GenBank/DDBJ databases">
        <authorList>
            <person name="Qin S."/>
        </authorList>
    </citation>
    <scope>NUCLEOTIDE SEQUENCE</scope>
    <source>
        <strain evidence="1">CVir17-16-YZ6g</strain>
        <plasmid evidence="1">p17-15-vir-like</plasmid>
    </source>
</reference>
<evidence type="ECO:0000313" key="1">
    <source>
        <dbReference type="EMBL" id="QTX13797.1"/>
    </source>
</evidence>
<dbReference type="EMBL" id="MN956836">
    <property type="protein sequence ID" value="QTX13797.1"/>
    <property type="molecule type" value="Genomic_DNA"/>
</dbReference>
<organism evidence="1">
    <name type="scientific">Klebsiella pneumoniae</name>
    <dbReference type="NCBI Taxonomy" id="573"/>
    <lineage>
        <taxon>Bacteria</taxon>
        <taxon>Pseudomonadati</taxon>
        <taxon>Pseudomonadota</taxon>
        <taxon>Gammaproteobacteria</taxon>
        <taxon>Enterobacterales</taxon>
        <taxon>Enterobacteriaceae</taxon>
        <taxon>Klebsiella/Raoultella group</taxon>
        <taxon>Klebsiella</taxon>
        <taxon>Klebsiella pneumoniae complex</taxon>
    </lineage>
</organism>
<keyword evidence="1" id="KW-0614">Plasmid</keyword>
<geneLocation type="plasmid" evidence="1">
    <name>p17-15-vir-like</name>
</geneLocation>
<proteinExistence type="predicted"/>
<sequence length="43" mass="5007">MISPVLSALSTIKKRSRFTDSGRKPVQGFYQLKQLYVKRCVYL</sequence>